<keyword evidence="2" id="KW-1185">Reference proteome</keyword>
<protein>
    <submittedName>
        <fullName evidence="1">Uncharacterized protein</fullName>
    </submittedName>
</protein>
<proteinExistence type="predicted"/>
<evidence type="ECO:0000313" key="1">
    <source>
        <dbReference type="EMBL" id="TKS55580.1"/>
    </source>
</evidence>
<dbReference type="AlphaFoldDB" id="A0A4U5TNL7"/>
<comment type="caution">
    <text evidence="1">The sequence shown here is derived from an EMBL/GenBank/DDBJ whole genome shotgun (WGS) entry which is preliminary data.</text>
</comment>
<dbReference type="OrthoDB" id="1117699at2"/>
<evidence type="ECO:0000313" key="2">
    <source>
        <dbReference type="Proteomes" id="UP000306552"/>
    </source>
</evidence>
<name>A0A4U5TNL7_9FLAO</name>
<dbReference type="Proteomes" id="UP000306552">
    <property type="component" value="Unassembled WGS sequence"/>
</dbReference>
<dbReference type="EMBL" id="SWMU01000005">
    <property type="protein sequence ID" value="TKS55580.1"/>
    <property type="molecule type" value="Genomic_DNA"/>
</dbReference>
<accession>A0A4U5TNL7</accession>
<gene>
    <name evidence="1" type="ORF">FCN74_11570</name>
</gene>
<dbReference type="RefSeq" id="WP_138932765.1">
    <property type="nucleotide sequence ID" value="NZ_SWMU01000005.1"/>
</dbReference>
<sequence>MKLFFIIIFFSVNSFLQVIEFGKEGTFSNNWHEDVLVLNNGKQKVGIIKFETVVRKCGV</sequence>
<organism evidence="1 2">
    <name type="scientific">Mesohalobacter halotolerans</name>
    <dbReference type="NCBI Taxonomy" id="1883405"/>
    <lineage>
        <taxon>Bacteria</taxon>
        <taxon>Pseudomonadati</taxon>
        <taxon>Bacteroidota</taxon>
        <taxon>Flavobacteriia</taxon>
        <taxon>Flavobacteriales</taxon>
        <taxon>Flavobacteriaceae</taxon>
        <taxon>Mesohalobacter</taxon>
    </lineage>
</organism>
<reference evidence="1 2" key="1">
    <citation type="submission" date="2019-04" db="EMBL/GenBank/DDBJ databases">
        <title>Psychroflexus halotolerans sp. nov., isolated from a marine solar saltern.</title>
        <authorList>
            <person name="Feng X."/>
        </authorList>
    </citation>
    <scope>NUCLEOTIDE SEQUENCE [LARGE SCALE GENOMIC DNA]</scope>
    <source>
        <strain evidence="1 2">WDS2C27</strain>
    </source>
</reference>